<dbReference type="InterPro" id="IPR027065">
    <property type="entry name" value="Lon_Prtase"/>
</dbReference>
<dbReference type="GO" id="GO:0004176">
    <property type="term" value="F:ATP-dependent peptidase activity"/>
    <property type="evidence" value="ECO:0007669"/>
    <property type="project" value="UniProtKB-UniRule"/>
</dbReference>
<keyword evidence="1 3" id="KW-0645">Protease</keyword>
<dbReference type="InterPro" id="IPR014721">
    <property type="entry name" value="Ribsml_uS5_D2-typ_fold_subgr"/>
</dbReference>
<dbReference type="CDD" id="cd00009">
    <property type="entry name" value="AAA"/>
    <property type="match status" value="1"/>
</dbReference>
<dbReference type="RefSeq" id="WP_077833202.1">
    <property type="nucleotide sequence ID" value="NZ_CP096983.1"/>
</dbReference>
<protein>
    <recommendedName>
        <fullName evidence="3">endopeptidase La</fullName>
        <ecNumber evidence="3">3.4.21.53</ecNumber>
    </recommendedName>
</protein>
<comment type="catalytic activity">
    <reaction evidence="3">
        <text>Hydrolysis of proteins in presence of ATP.</text>
        <dbReference type="EC" id="3.4.21.53"/>
    </reaction>
</comment>
<dbReference type="SUPFAM" id="SSF54211">
    <property type="entry name" value="Ribosomal protein S5 domain 2-like"/>
    <property type="match status" value="1"/>
</dbReference>
<dbReference type="KEGG" id="crw:CROST_033920"/>
<dbReference type="InterPro" id="IPR027417">
    <property type="entry name" value="P-loop_NTPase"/>
</dbReference>
<sequence>MYNIIILVEIIFNIIIGVYFFYALKNQQFNKISIDRENKKELEKLNDMKKIKLSIPLCEESRPKTFEEIVGQANGIKTLKASICGPNPQHVIIYGPPGVGKTAAARLALEYAKTCAYSPFNDKSKFVEIDATTLRFDERGIADPLIGSVHDPIYQGAGKFGNAGIPQPKMGAVSKAHGGVLFIDEIGELNPIEMNKLLKVMEDRKVFFDSAYYNSSSENMPEYIREVFEEGFPADFRLIGATTKSPEEINPAIRSRCIEIFFKSLDSEEIKIVAKNAAKNISVNIEPKALDIIGMYASNGRDAINLIQLACGIVINENRGRIEAEDILWVAENGRYSLRSYKKLSDISRIGCVNGLGVFGIDNGIVMDVEATAVKVNNLKGDLKITGVIEEEEIDSYNKKIKKKSSIMSSAQNAISMIENVFQVNIRNYDVHIDFQGGYAVDGPSAGVSIACALFSALKGRAIKSRVAMTGEITLNGMVKPVGGVTSKVMAAAKAGAELVIIPYENWNESFNKYENIKVIGVKNIHEILKCVLVEKEFDDKEVELSKQNTKHVLTADGINM</sequence>
<organism evidence="4 5">
    <name type="scientific">Clostridium felsineum</name>
    <dbReference type="NCBI Taxonomy" id="36839"/>
    <lineage>
        <taxon>Bacteria</taxon>
        <taxon>Bacillati</taxon>
        <taxon>Bacillota</taxon>
        <taxon>Clostridia</taxon>
        <taxon>Eubacteriales</taxon>
        <taxon>Clostridiaceae</taxon>
        <taxon>Clostridium</taxon>
    </lineage>
</organism>
<dbReference type="Pfam" id="PF00004">
    <property type="entry name" value="AAA"/>
    <property type="match status" value="1"/>
</dbReference>
<dbReference type="Pfam" id="PF05362">
    <property type="entry name" value="Lon_C"/>
    <property type="match status" value="1"/>
</dbReference>
<dbReference type="GO" id="GO:0030163">
    <property type="term" value="P:protein catabolic process"/>
    <property type="evidence" value="ECO:0007669"/>
    <property type="project" value="InterPro"/>
</dbReference>
<dbReference type="GO" id="GO:0005524">
    <property type="term" value="F:ATP binding"/>
    <property type="evidence" value="ECO:0007669"/>
    <property type="project" value="InterPro"/>
</dbReference>
<dbReference type="PRINTS" id="PR00830">
    <property type="entry name" value="ENDOLAPTASE"/>
</dbReference>
<dbReference type="SMART" id="SM00382">
    <property type="entry name" value="AAA"/>
    <property type="match status" value="1"/>
</dbReference>
<dbReference type="STRING" id="84029.CROST_40780"/>
<dbReference type="InterPro" id="IPR003593">
    <property type="entry name" value="AAA+_ATPase"/>
</dbReference>
<comment type="similarity">
    <text evidence="3">Belongs to the peptidase S16 family.</text>
</comment>
<proteinExistence type="inferred from homology"/>
<dbReference type="InterPro" id="IPR014251">
    <property type="entry name" value="Spore_LonB"/>
</dbReference>
<dbReference type="InterPro" id="IPR020568">
    <property type="entry name" value="Ribosomal_Su5_D2-typ_SF"/>
</dbReference>
<dbReference type="GO" id="GO:0006508">
    <property type="term" value="P:proteolysis"/>
    <property type="evidence" value="ECO:0007669"/>
    <property type="project" value="UniProtKB-KW"/>
</dbReference>
<evidence type="ECO:0000256" key="3">
    <source>
        <dbReference type="PROSITE-ProRule" id="PRU01122"/>
    </source>
</evidence>
<dbReference type="EC" id="3.4.21.53" evidence="3"/>
<dbReference type="InterPro" id="IPR008269">
    <property type="entry name" value="Lon_proteolytic"/>
</dbReference>
<dbReference type="GO" id="GO:0004252">
    <property type="term" value="F:serine-type endopeptidase activity"/>
    <property type="evidence" value="ECO:0007669"/>
    <property type="project" value="UniProtKB-UniRule"/>
</dbReference>
<dbReference type="AlphaFoldDB" id="A0A1S8KZ65"/>
<dbReference type="GO" id="GO:0016887">
    <property type="term" value="F:ATP hydrolysis activity"/>
    <property type="evidence" value="ECO:0007669"/>
    <property type="project" value="InterPro"/>
</dbReference>
<dbReference type="Proteomes" id="UP000190951">
    <property type="component" value="Chromosome"/>
</dbReference>
<dbReference type="NCBIfam" id="TIGR02902">
    <property type="entry name" value="spore_lonB"/>
    <property type="match status" value="1"/>
</dbReference>
<feature type="active site" evidence="3">
    <location>
        <position position="445"/>
    </location>
</feature>
<dbReference type="SUPFAM" id="SSF52540">
    <property type="entry name" value="P-loop containing nucleoside triphosphate hydrolases"/>
    <property type="match status" value="1"/>
</dbReference>
<dbReference type="CDD" id="cd18139">
    <property type="entry name" value="HLD_clamp_RarA"/>
    <property type="match status" value="1"/>
</dbReference>
<gene>
    <name evidence="4" type="primary">lon2</name>
    <name evidence="4" type="ORF">CROST_033920</name>
</gene>
<evidence type="ECO:0000313" key="4">
    <source>
        <dbReference type="EMBL" id="URZ12669.1"/>
    </source>
</evidence>
<keyword evidence="2 3" id="KW-0720">Serine protease</keyword>
<evidence type="ECO:0000256" key="1">
    <source>
        <dbReference type="ARBA" id="ARBA00022670"/>
    </source>
</evidence>
<dbReference type="PROSITE" id="PS51786">
    <property type="entry name" value="LON_PROTEOLYTIC"/>
    <property type="match status" value="1"/>
</dbReference>
<evidence type="ECO:0000313" key="5">
    <source>
        <dbReference type="Proteomes" id="UP000190951"/>
    </source>
</evidence>
<evidence type="ECO:0000256" key="2">
    <source>
        <dbReference type="ARBA" id="ARBA00022825"/>
    </source>
</evidence>
<dbReference type="InterPro" id="IPR003959">
    <property type="entry name" value="ATPase_AAA_core"/>
</dbReference>
<keyword evidence="3 4" id="KW-0378">Hydrolase</keyword>
<dbReference type="EMBL" id="CP096983">
    <property type="protein sequence ID" value="URZ12669.1"/>
    <property type="molecule type" value="Genomic_DNA"/>
</dbReference>
<accession>A0A1S8KZ65</accession>
<dbReference type="Gene3D" id="3.30.230.10">
    <property type="match status" value="1"/>
</dbReference>
<reference evidence="4 5" key="1">
    <citation type="submission" date="2022-04" db="EMBL/GenBank/DDBJ databases">
        <title>Genome sequence of C. roseum typestrain.</title>
        <authorList>
            <person name="Poehlein A."/>
            <person name="Schoch T."/>
            <person name="Duerre P."/>
            <person name="Daniel R."/>
        </authorList>
    </citation>
    <scope>NUCLEOTIDE SEQUENCE [LARGE SCALE GENOMIC DNA]</scope>
    <source>
        <strain evidence="4 5">DSM 7320</strain>
    </source>
</reference>
<keyword evidence="5" id="KW-1185">Reference proteome</keyword>
<name>A0A1S8KZ65_9CLOT</name>
<dbReference type="Gene3D" id="3.40.50.300">
    <property type="entry name" value="P-loop containing nucleotide triphosphate hydrolases"/>
    <property type="match status" value="2"/>
</dbReference>
<dbReference type="PANTHER" id="PTHR10046">
    <property type="entry name" value="ATP DEPENDENT LON PROTEASE FAMILY MEMBER"/>
    <property type="match status" value="1"/>
</dbReference>
<feature type="active site" evidence="3">
    <location>
        <position position="488"/>
    </location>
</feature>